<proteinExistence type="predicted"/>
<dbReference type="AlphaFoldDB" id="A0A367J8B8"/>
<dbReference type="EMBL" id="PJQM01003993">
    <property type="protein sequence ID" value="RCH86183.1"/>
    <property type="molecule type" value="Genomic_DNA"/>
</dbReference>
<evidence type="ECO:0000313" key="1">
    <source>
        <dbReference type="EMBL" id="RCH86183.1"/>
    </source>
</evidence>
<protein>
    <submittedName>
        <fullName evidence="1">Uncharacterized protein</fullName>
    </submittedName>
</protein>
<keyword evidence="2" id="KW-1185">Reference proteome</keyword>
<comment type="caution">
    <text evidence="1">The sequence shown here is derived from an EMBL/GenBank/DDBJ whole genome shotgun (WGS) entry which is preliminary data.</text>
</comment>
<accession>A0A367J8B8</accession>
<organism evidence="1 2">
    <name type="scientific">Rhizopus stolonifer</name>
    <name type="common">Rhizopus nigricans</name>
    <dbReference type="NCBI Taxonomy" id="4846"/>
    <lineage>
        <taxon>Eukaryota</taxon>
        <taxon>Fungi</taxon>
        <taxon>Fungi incertae sedis</taxon>
        <taxon>Mucoromycota</taxon>
        <taxon>Mucoromycotina</taxon>
        <taxon>Mucoromycetes</taxon>
        <taxon>Mucorales</taxon>
        <taxon>Mucorineae</taxon>
        <taxon>Rhizopodaceae</taxon>
        <taxon>Rhizopus</taxon>
    </lineage>
</organism>
<reference evidence="1 2" key="1">
    <citation type="journal article" date="2018" name="G3 (Bethesda)">
        <title>Phylogenetic and Phylogenomic Definition of Rhizopus Species.</title>
        <authorList>
            <person name="Gryganskyi A.P."/>
            <person name="Golan J."/>
            <person name="Dolatabadi S."/>
            <person name="Mondo S."/>
            <person name="Robb S."/>
            <person name="Idnurm A."/>
            <person name="Muszewska A."/>
            <person name="Steczkiewicz K."/>
            <person name="Masonjones S."/>
            <person name="Liao H.L."/>
            <person name="Gajdeczka M.T."/>
            <person name="Anike F."/>
            <person name="Vuek A."/>
            <person name="Anishchenko I.M."/>
            <person name="Voigt K."/>
            <person name="de Hoog G.S."/>
            <person name="Smith M.E."/>
            <person name="Heitman J."/>
            <person name="Vilgalys R."/>
            <person name="Stajich J.E."/>
        </authorList>
    </citation>
    <scope>NUCLEOTIDE SEQUENCE [LARGE SCALE GENOMIC DNA]</scope>
    <source>
        <strain evidence="1 2">LSU 92-RS-03</strain>
    </source>
</reference>
<sequence>MKIDRRLIVYLDLFRHILNLLINHPEYVCKDLEDDHSESDLLRIVWSPILEFIFPKKNYVKVKTGETINAISQQQKKDLYCEEDSVKAFKIDIRVIHNTNGAEVDIVAGEIAIDDEDTKLVSDEGKLCRETKDAVDAMISITGNPVQAIGLQINGSTCLVTLNTLARNGLYVYLPYFTFSLPTCIRDLNSFSNTFQQLFTLEKLVLQTSQLLQHHLKEKQSFDSLGRHREDDLSDSILNWRRETFYTPPNKNCKAKVPAYIFGTPSSEFVSKLLSAKYSEGEAVSYDAHGWGKWGNKWHNKITNDVLEESPYGD</sequence>
<dbReference type="Proteomes" id="UP000253551">
    <property type="component" value="Unassembled WGS sequence"/>
</dbReference>
<gene>
    <name evidence="1" type="ORF">CU098_008709</name>
</gene>
<evidence type="ECO:0000313" key="2">
    <source>
        <dbReference type="Proteomes" id="UP000253551"/>
    </source>
</evidence>
<dbReference type="OrthoDB" id="2242533at2759"/>
<name>A0A367J8B8_RHIST</name>